<dbReference type="GO" id="GO:0016279">
    <property type="term" value="F:protein-lysine N-methyltransferase activity"/>
    <property type="evidence" value="ECO:0007669"/>
    <property type="project" value="UniProtKB-UniRule"/>
</dbReference>
<comment type="subcellular location">
    <subcellularLocation>
        <location evidence="5">Cytoplasm</location>
    </subcellularLocation>
</comment>
<proteinExistence type="inferred from homology"/>
<gene>
    <name evidence="5" type="primary">EFM4</name>
    <name evidence="7" type="ORF">EW026_g3214</name>
</gene>
<keyword evidence="5" id="KW-0813">Transport</keyword>
<sequence>MSSELPPSKLGTKKHWDDVYSLELTNFEDIGDEGEIWFGEDSVEKMLDWTQENIPKEPAPSILEIGSGNGALLFALHEAGYNAQFICGADYSEDAVNLARAIGISRGEGAERVTFAACDFLQDYPRVTEGMSKPDDGETKVWDLVLDKGTYDAIALAEKDENGRTPADSYPSRIAGVVKPGGHFLIVSCNFTEGELKERFATQETGLHYQYIFLPNQRKPFADS</sequence>
<dbReference type="GO" id="GO:0005737">
    <property type="term" value="C:cytoplasm"/>
    <property type="evidence" value="ECO:0007669"/>
    <property type="project" value="UniProtKB-SubCell"/>
</dbReference>
<dbReference type="Gene3D" id="3.40.50.150">
    <property type="entry name" value="Vaccinia Virus protein VP39"/>
    <property type="match status" value="1"/>
</dbReference>
<organism evidence="7 8">
    <name type="scientific">Hermanssonia centrifuga</name>
    <dbReference type="NCBI Taxonomy" id="98765"/>
    <lineage>
        <taxon>Eukaryota</taxon>
        <taxon>Fungi</taxon>
        <taxon>Dikarya</taxon>
        <taxon>Basidiomycota</taxon>
        <taxon>Agaricomycotina</taxon>
        <taxon>Agaricomycetes</taxon>
        <taxon>Polyporales</taxon>
        <taxon>Meruliaceae</taxon>
        <taxon>Hermanssonia</taxon>
    </lineage>
</organism>
<dbReference type="GO" id="GO:0016192">
    <property type="term" value="P:vesicle-mediated transport"/>
    <property type="evidence" value="ECO:0007669"/>
    <property type="project" value="UniProtKB-UniRule"/>
</dbReference>
<evidence type="ECO:0000313" key="7">
    <source>
        <dbReference type="EMBL" id="THG99061.1"/>
    </source>
</evidence>
<comment type="function">
    <text evidence="5">S-adenosyl-L-methionine-dependent protein-lysine N-methyltransferase that mono- and dimethylates elongation factor 1-alpha at 'Lys-316'. May play a role in intracellular transport.</text>
</comment>
<dbReference type="Pfam" id="PF13847">
    <property type="entry name" value="Methyltransf_31"/>
    <property type="match status" value="1"/>
</dbReference>
<dbReference type="AlphaFoldDB" id="A0A4S4KKU4"/>
<reference evidence="7 8" key="1">
    <citation type="submission" date="2019-02" db="EMBL/GenBank/DDBJ databases">
        <title>Genome sequencing of the rare red list fungi Phlebia centrifuga.</title>
        <authorList>
            <person name="Buettner E."/>
            <person name="Kellner H."/>
        </authorList>
    </citation>
    <scope>NUCLEOTIDE SEQUENCE [LARGE SCALE GENOMIC DNA]</scope>
    <source>
        <strain evidence="7 8">DSM 108282</strain>
    </source>
</reference>
<keyword evidence="8" id="KW-1185">Reference proteome</keyword>
<evidence type="ECO:0000256" key="5">
    <source>
        <dbReference type="HAMAP-Rule" id="MF_03188"/>
    </source>
</evidence>
<dbReference type="EC" id="2.1.1.-" evidence="5"/>
<keyword evidence="4 5" id="KW-0949">S-adenosyl-L-methionine</keyword>
<comment type="similarity">
    <text evidence="5">Belongs to the class I-like SAM-binding methyltransferase superfamily. EFM4 family.</text>
</comment>
<comment type="caution">
    <text evidence="7">The sequence shown here is derived from an EMBL/GenBank/DDBJ whole genome shotgun (WGS) entry which is preliminary data.</text>
</comment>
<keyword evidence="2 5" id="KW-0489">Methyltransferase</keyword>
<keyword evidence="3 5" id="KW-0808">Transferase</keyword>
<evidence type="ECO:0000313" key="8">
    <source>
        <dbReference type="Proteomes" id="UP000309038"/>
    </source>
</evidence>
<accession>A0A4S4KKU4</accession>
<dbReference type="SUPFAM" id="SSF53335">
    <property type="entry name" value="S-adenosyl-L-methionine-dependent methyltransferases"/>
    <property type="match status" value="1"/>
</dbReference>
<dbReference type="PANTHER" id="PTHR12843">
    <property type="entry name" value="PROTEIN-LYSINE N-METHYLTRANSFERASE METTL10"/>
    <property type="match status" value="1"/>
</dbReference>
<dbReference type="PANTHER" id="PTHR12843:SF5">
    <property type="entry name" value="EEF1A LYSINE METHYLTRANSFERASE 2"/>
    <property type="match status" value="1"/>
</dbReference>
<keyword evidence="1 5" id="KW-0963">Cytoplasm</keyword>
<evidence type="ECO:0000256" key="1">
    <source>
        <dbReference type="ARBA" id="ARBA00022490"/>
    </source>
</evidence>
<feature type="domain" description="Methyltransferase" evidence="6">
    <location>
        <begin position="61"/>
        <end position="205"/>
    </location>
</feature>
<dbReference type="InterPro" id="IPR029063">
    <property type="entry name" value="SAM-dependent_MTases_sf"/>
</dbReference>
<dbReference type="HAMAP" id="MF_03188">
    <property type="entry name" value="Methyltr_EFM4"/>
    <property type="match status" value="1"/>
</dbReference>
<evidence type="ECO:0000259" key="6">
    <source>
        <dbReference type="Pfam" id="PF13847"/>
    </source>
</evidence>
<evidence type="ECO:0000256" key="4">
    <source>
        <dbReference type="ARBA" id="ARBA00022691"/>
    </source>
</evidence>
<name>A0A4S4KKU4_9APHY</name>
<dbReference type="EMBL" id="SGPJ01000093">
    <property type="protein sequence ID" value="THG99061.1"/>
    <property type="molecule type" value="Genomic_DNA"/>
</dbReference>
<evidence type="ECO:0000256" key="2">
    <source>
        <dbReference type="ARBA" id="ARBA00022603"/>
    </source>
</evidence>
<protein>
    <recommendedName>
        <fullName evidence="5">Protein-lysine N-methyltransferase EFM4</fullName>
        <ecNumber evidence="5">2.1.1.-</ecNumber>
    </recommendedName>
    <alternativeName>
        <fullName evidence="5">Elongation factor methyltransferase 4</fullName>
    </alternativeName>
</protein>
<dbReference type="GO" id="GO:0032259">
    <property type="term" value="P:methylation"/>
    <property type="evidence" value="ECO:0007669"/>
    <property type="project" value="UniProtKB-KW"/>
</dbReference>
<dbReference type="InterPro" id="IPR026635">
    <property type="entry name" value="Efm4/METTL10"/>
</dbReference>
<dbReference type="CDD" id="cd02440">
    <property type="entry name" value="AdoMet_MTases"/>
    <property type="match status" value="1"/>
</dbReference>
<evidence type="ECO:0000256" key="3">
    <source>
        <dbReference type="ARBA" id="ARBA00022679"/>
    </source>
</evidence>
<dbReference type="InterPro" id="IPR025714">
    <property type="entry name" value="Methyltranfer_dom"/>
</dbReference>
<dbReference type="Proteomes" id="UP000309038">
    <property type="component" value="Unassembled WGS sequence"/>
</dbReference>